<gene>
    <name evidence="2" type="ORF">IEN85_22660</name>
</gene>
<dbReference type="EMBL" id="JACYFG010000060">
    <property type="protein sequence ID" value="MBD5782319.1"/>
    <property type="molecule type" value="Genomic_DNA"/>
</dbReference>
<accession>A0A927FCH3</accession>
<keyword evidence="1" id="KW-1133">Transmembrane helix</keyword>
<keyword evidence="3" id="KW-1185">Reference proteome</keyword>
<feature type="transmembrane region" description="Helical" evidence="1">
    <location>
        <begin position="183"/>
        <end position="204"/>
    </location>
</feature>
<evidence type="ECO:0000313" key="2">
    <source>
        <dbReference type="EMBL" id="MBD5782319.1"/>
    </source>
</evidence>
<keyword evidence="1" id="KW-0812">Transmembrane</keyword>
<name>A0A927FCH3_9BACT</name>
<reference evidence="2" key="1">
    <citation type="submission" date="2020-09" db="EMBL/GenBank/DDBJ databases">
        <title>Pelagicoccus enzymogenes sp. nov. with an EPS production, isolated from marine sediment.</title>
        <authorList>
            <person name="Feng X."/>
        </authorList>
    </citation>
    <scope>NUCLEOTIDE SEQUENCE</scope>
    <source>
        <strain evidence="2">NFK12</strain>
    </source>
</reference>
<organism evidence="2 3">
    <name type="scientific">Pelagicoccus enzymogenes</name>
    <dbReference type="NCBI Taxonomy" id="2773457"/>
    <lineage>
        <taxon>Bacteria</taxon>
        <taxon>Pseudomonadati</taxon>
        <taxon>Verrucomicrobiota</taxon>
        <taxon>Opitutia</taxon>
        <taxon>Puniceicoccales</taxon>
        <taxon>Pelagicoccaceae</taxon>
        <taxon>Pelagicoccus</taxon>
    </lineage>
</organism>
<feature type="transmembrane region" description="Helical" evidence="1">
    <location>
        <begin position="219"/>
        <end position="238"/>
    </location>
</feature>
<sequence length="264" mass="30173">MNPKLQRIVLRLIGLGGIVVFGIFFTFTYAIPDWVETFAADFIERKATEKIDESIDSLQLPQGEGLIGAFARSLQSKNQERIEELREKIRLEVHERMADAIAKIRDLDCECRDKWAEYYKRGFQFEMNLLQSANDKLVDFIHYKYTEIATNLKADIRIFTGSNFVIFLLLLLVSFAKPQAMAHLFLPGSLLTFTTLVCSYFYLFEQNWLLTIVYNDYTGFAYLVYLGVLFLTLCDIVFNRARVTTAILNALGSIVGSAASFSPC</sequence>
<proteinExistence type="predicted"/>
<protein>
    <submittedName>
        <fullName evidence="2">Uncharacterized protein</fullName>
    </submittedName>
</protein>
<feature type="transmembrane region" description="Helical" evidence="1">
    <location>
        <begin position="156"/>
        <end position="176"/>
    </location>
</feature>
<dbReference type="Proteomes" id="UP000622317">
    <property type="component" value="Unassembled WGS sequence"/>
</dbReference>
<evidence type="ECO:0000256" key="1">
    <source>
        <dbReference type="SAM" id="Phobius"/>
    </source>
</evidence>
<comment type="caution">
    <text evidence="2">The sequence shown here is derived from an EMBL/GenBank/DDBJ whole genome shotgun (WGS) entry which is preliminary data.</text>
</comment>
<dbReference type="RefSeq" id="WP_191619398.1">
    <property type="nucleotide sequence ID" value="NZ_JACYFG010000060.1"/>
</dbReference>
<feature type="transmembrane region" description="Helical" evidence="1">
    <location>
        <begin position="12"/>
        <end position="31"/>
    </location>
</feature>
<keyword evidence="1" id="KW-0472">Membrane</keyword>
<dbReference type="AlphaFoldDB" id="A0A927FCH3"/>
<evidence type="ECO:0000313" key="3">
    <source>
        <dbReference type="Proteomes" id="UP000622317"/>
    </source>
</evidence>